<dbReference type="Gene3D" id="1.10.630.10">
    <property type="entry name" value="Cytochrome P450"/>
    <property type="match status" value="1"/>
</dbReference>
<proteinExistence type="predicted"/>
<evidence type="ECO:0000256" key="1">
    <source>
        <dbReference type="SAM" id="Phobius"/>
    </source>
</evidence>
<organism evidence="2 3">
    <name type="scientific">Smittium megazygosporum</name>
    <dbReference type="NCBI Taxonomy" id="133381"/>
    <lineage>
        <taxon>Eukaryota</taxon>
        <taxon>Fungi</taxon>
        <taxon>Fungi incertae sedis</taxon>
        <taxon>Zoopagomycota</taxon>
        <taxon>Kickxellomycotina</taxon>
        <taxon>Harpellomycetes</taxon>
        <taxon>Harpellales</taxon>
        <taxon>Legeriomycetaceae</taxon>
        <taxon>Smittium</taxon>
    </lineage>
</organism>
<dbReference type="GO" id="GO:0020037">
    <property type="term" value="F:heme binding"/>
    <property type="evidence" value="ECO:0007669"/>
    <property type="project" value="InterPro"/>
</dbReference>
<keyword evidence="1" id="KW-0472">Membrane</keyword>
<keyword evidence="1" id="KW-1133">Transmembrane helix</keyword>
<name>A0A2T9ZBB6_9FUNG</name>
<accession>A0A2T9ZBB6</accession>
<sequence length="171" mass="19959">MTQTLQEFEYIIYKHIDKNLDLFFENDSDIAREYLRDFVVKGRFQELNKDITNKDFCLASIILHDQEKLDVPDDIFFTSLPGYFYLFVSILGFTITNFLIDVSLNPHVLKKLELEQKKIMAKYGKKLTVRRLDEMVYLDAALSETLRLGTNSSKHLMIYIGLFSTGLSIQP</sequence>
<evidence type="ECO:0000313" key="3">
    <source>
        <dbReference type="Proteomes" id="UP000245609"/>
    </source>
</evidence>
<dbReference type="InterPro" id="IPR001128">
    <property type="entry name" value="Cyt_P450"/>
</dbReference>
<feature type="transmembrane region" description="Helical" evidence="1">
    <location>
        <begin position="82"/>
        <end position="100"/>
    </location>
</feature>
<comment type="caution">
    <text evidence="2">The sequence shown here is derived from an EMBL/GenBank/DDBJ whole genome shotgun (WGS) entry which is preliminary data.</text>
</comment>
<protein>
    <submittedName>
        <fullName evidence="2">Uncharacterized protein</fullName>
    </submittedName>
</protein>
<reference evidence="2 3" key="1">
    <citation type="journal article" date="2018" name="MBio">
        <title>Comparative Genomics Reveals the Core Gene Toolbox for the Fungus-Insect Symbiosis.</title>
        <authorList>
            <person name="Wang Y."/>
            <person name="Stata M."/>
            <person name="Wang W."/>
            <person name="Stajich J.E."/>
            <person name="White M.M."/>
            <person name="Moncalvo J.M."/>
        </authorList>
    </citation>
    <scope>NUCLEOTIDE SEQUENCE [LARGE SCALE GENOMIC DNA]</scope>
    <source>
        <strain evidence="2 3">SC-DP-2</strain>
    </source>
</reference>
<dbReference type="GO" id="GO:0016705">
    <property type="term" value="F:oxidoreductase activity, acting on paired donors, with incorporation or reduction of molecular oxygen"/>
    <property type="evidence" value="ECO:0007669"/>
    <property type="project" value="InterPro"/>
</dbReference>
<dbReference type="SUPFAM" id="SSF48264">
    <property type="entry name" value="Cytochrome P450"/>
    <property type="match status" value="1"/>
</dbReference>
<gene>
    <name evidence="2" type="ORF">BB560_003667</name>
</gene>
<dbReference type="GO" id="GO:0005506">
    <property type="term" value="F:iron ion binding"/>
    <property type="evidence" value="ECO:0007669"/>
    <property type="project" value="InterPro"/>
</dbReference>
<evidence type="ECO:0000313" key="2">
    <source>
        <dbReference type="EMBL" id="PVV01896.1"/>
    </source>
</evidence>
<dbReference type="GO" id="GO:0004497">
    <property type="term" value="F:monooxygenase activity"/>
    <property type="evidence" value="ECO:0007669"/>
    <property type="project" value="InterPro"/>
</dbReference>
<dbReference type="InterPro" id="IPR036396">
    <property type="entry name" value="Cyt_P450_sf"/>
</dbReference>
<dbReference type="OrthoDB" id="1470350at2759"/>
<keyword evidence="3" id="KW-1185">Reference proteome</keyword>
<dbReference type="AlphaFoldDB" id="A0A2T9ZBB6"/>
<dbReference type="Proteomes" id="UP000245609">
    <property type="component" value="Unassembled WGS sequence"/>
</dbReference>
<keyword evidence="1" id="KW-0812">Transmembrane</keyword>
<dbReference type="Pfam" id="PF00067">
    <property type="entry name" value="p450"/>
    <property type="match status" value="1"/>
</dbReference>
<dbReference type="EMBL" id="MBFS01000722">
    <property type="protein sequence ID" value="PVV01896.1"/>
    <property type="molecule type" value="Genomic_DNA"/>
</dbReference>